<proteinExistence type="predicted"/>
<organism evidence="1">
    <name type="scientific">Aphanomyces invadans</name>
    <dbReference type="NCBI Taxonomy" id="157072"/>
    <lineage>
        <taxon>Eukaryota</taxon>
        <taxon>Sar</taxon>
        <taxon>Stramenopiles</taxon>
        <taxon>Oomycota</taxon>
        <taxon>Saprolegniomycetes</taxon>
        <taxon>Saprolegniales</taxon>
        <taxon>Verrucalvaceae</taxon>
        <taxon>Aphanomyces</taxon>
    </lineage>
</organism>
<dbReference type="EMBL" id="KI913969">
    <property type="protein sequence ID" value="ETV98508.1"/>
    <property type="molecule type" value="Genomic_DNA"/>
</dbReference>
<gene>
    <name evidence="1" type="ORF">H310_08647</name>
</gene>
<dbReference type="OrthoDB" id="79237at2759"/>
<name>A0A024TWW9_9STRA</name>
<evidence type="ECO:0000313" key="1">
    <source>
        <dbReference type="EMBL" id="ETV98508.1"/>
    </source>
</evidence>
<dbReference type="VEuPathDB" id="FungiDB:H310_08647"/>
<dbReference type="AlphaFoldDB" id="A0A024TWW9"/>
<protein>
    <submittedName>
        <fullName evidence="1">Uncharacterized protein</fullName>
    </submittedName>
</protein>
<sequence length="79" mass="8943">MRPLKSALRHRWIEYLRSELQSHTSGSFKLSPPNRFDLVDGLRKCKIIDGSVDADDGNDCELDAECAAVLDTKSYNMIE</sequence>
<reference evidence="1" key="1">
    <citation type="submission" date="2013-12" db="EMBL/GenBank/DDBJ databases">
        <title>The Genome Sequence of Aphanomyces invadans NJM9701.</title>
        <authorList>
            <consortium name="The Broad Institute Genomics Platform"/>
            <person name="Russ C."/>
            <person name="Tyler B."/>
            <person name="van West P."/>
            <person name="Dieguez-Uribeondo J."/>
            <person name="Young S.K."/>
            <person name="Zeng Q."/>
            <person name="Gargeya S."/>
            <person name="Fitzgerald M."/>
            <person name="Abouelleil A."/>
            <person name="Alvarado L."/>
            <person name="Chapman S.B."/>
            <person name="Gainer-Dewar J."/>
            <person name="Goldberg J."/>
            <person name="Griggs A."/>
            <person name="Gujja S."/>
            <person name="Hansen M."/>
            <person name="Howarth C."/>
            <person name="Imamovic A."/>
            <person name="Ireland A."/>
            <person name="Larimer J."/>
            <person name="McCowan C."/>
            <person name="Murphy C."/>
            <person name="Pearson M."/>
            <person name="Poon T.W."/>
            <person name="Priest M."/>
            <person name="Roberts A."/>
            <person name="Saif S."/>
            <person name="Shea T."/>
            <person name="Sykes S."/>
            <person name="Wortman J."/>
            <person name="Nusbaum C."/>
            <person name="Birren B."/>
        </authorList>
    </citation>
    <scope>NUCLEOTIDE SEQUENCE [LARGE SCALE GENOMIC DNA]</scope>
    <source>
        <strain evidence="1">NJM9701</strain>
    </source>
</reference>
<accession>A0A024TWW9</accession>
<dbReference type="RefSeq" id="XP_008872705.1">
    <property type="nucleotide sequence ID" value="XM_008874483.1"/>
</dbReference>
<dbReference type="GeneID" id="20085697"/>